<dbReference type="EMBL" id="CP182909">
    <property type="protein sequence ID" value="XPM64112.1"/>
    <property type="molecule type" value="Genomic_DNA"/>
</dbReference>
<evidence type="ECO:0000313" key="1">
    <source>
        <dbReference type="EMBL" id="XPM64112.1"/>
    </source>
</evidence>
<organism evidence="1 2">
    <name type="scientific">Desertifilum tharense IPPAS B-1220</name>
    <dbReference type="NCBI Taxonomy" id="1781255"/>
    <lineage>
        <taxon>Bacteria</taxon>
        <taxon>Bacillati</taxon>
        <taxon>Cyanobacteriota</taxon>
        <taxon>Cyanophyceae</taxon>
        <taxon>Desertifilales</taxon>
        <taxon>Desertifilaceae</taxon>
        <taxon>Desertifilum</taxon>
    </lineage>
</organism>
<keyword evidence="1" id="KW-0489">Methyltransferase</keyword>
<keyword evidence="2" id="KW-1185">Reference proteome</keyword>
<sequence>MIHPSNSVIQATIQQLTSSPELFKTAICERDEMYQFALNKAEGNAPQAALRYYTNGRRIFDCVRQIVEPYFDGFQNISAFLDFACGYGRFTRFLLQELEKEKIWVSDIYPEAVKFQTEEFGVQGVYSTSQPQDYPTLRQFDCILASSFFSHIPEATFKPWLEKLLGFLDAQGLLIFSVHDIRLAPNSQGEFQFIPESESQSLAGEEYGTTYVSEAYLQQLLAEINPEFTYQRISQGLCYHQDLYVVTKQPRKPLNEIAVYHHPAGTLNHCKRTAETIELFGQVEEFNPNSQIEDIQIWTNGRLFQRCLPIEANWHCGLPRNRLKAEDVLLIKAVNSRGLERILTS</sequence>
<dbReference type="EC" id="2.1.1.-" evidence="1"/>
<dbReference type="Proteomes" id="UP000095472">
    <property type="component" value="Chromosome"/>
</dbReference>
<protein>
    <submittedName>
        <fullName evidence="1">Class I SAM-dependent methyltransferase</fullName>
        <ecNumber evidence="1">2.1.1.-</ecNumber>
    </submittedName>
</protein>
<keyword evidence="1" id="KW-0808">Transferase</keyword>
<proteinExistence type="predicted"/>
<accession>A0ACD5GTM4</accession>
<evidence type="ECO:0000313" key="2">
    <source>
        <dbReference type="Proteomes" id="UP000095472"/>
    </source>
</evidence>
<gene>
    <name evidence="1" type="ORF">BH720_034650</name>
</gene>
<reference evidence="1 2" key="1">
    <citation type="journal article" date="2016" name="Genome Announc.">
        <title>Draft Genome Sequence of the Thermotolerant Cyanobacterium Desertifilum sp. IPPAS B-1220.</title>
        <authorList>
            <person name="Mironov K.S."/>
            <person name="Sinetova M.A."/>
            <person name="Bolatkhan K."/>
            <person name="Zayadan B.K."/>
            <person name="Ustinova V.V."/>
            <person name="Kupriyanova E.V."/>
            <person name="Skrypnik A.N."/>
            <person name="Gogoleva N.E."/>
            <person name="Gogolev Y.V."/>
            <person name="Los D.A."/>
        </authorList>
    </citation>
    <scope>NUCLEOTIDE SEQUENCE [LARGE SCALE GENOMIC DNA]</scope>
    <source>
        <strain evidence="1 2">IPPAS B-1220</strain>
    </source>
</reference>
<name>A0ACD5GTM4_9CYAN</name>